<organism evidence="1 2">
    <name type="scientific">Meloidogyne hapla</name>
    <name type="common">Root-knot nematode worm</name>
    <dbReference type="NCBI Taxonomy" id="6305"/>
    <lineage>
        <taxon>Eukaryota</taxon>
        <taxon>Metazoa</taxon>
        <taxon>Ecdysozoa</taxon>
        <taxon>Nematoda</taxon>
        <taxon>Chromadorea</taxon>
        <taxon>Rhabditida</taxon>
        <taxon>Tylenchina</taxon>
        <taxon>Tylenchomorpha</taxon>
        <taxon>Tylenchoidea</taxon>
        <taxon>Meloidogynidae</taxon>
        <taxon>Meloidogyninae</taxon>
        <taxon>Meloidogyne</taxon>
    </lineage>
</organism>
<name>A0A1I8BAN0_MELHA</name>
<sequence length="103" mass="12537">MISNIDFISIDWNGPNLKEEPKFKEKRRINENGELCNTQECIIENINNPKIRFLLIIWECEYRQEKTRFQIKRIIIKHKDNKYILPNEIPYNQNEDKSKCLIQ</sequence>
<dbReference type="WBParaSite" id="MhA1_Contig1782.frz3.gene13">
    <property type="protein sequence ID" value="MhA1_Contig1782.frz3.gene13"/>
    <property type="gene ID" value="MhA1_Contig1782.frz3.gene13"/>
</dbReference>
<keyword evidence="1" id="KW-1185">Reference proteome</keyword>
<evidence type="ECO:0000313" key="1">
    <source>
        <dbReference type="Proteomes" id="UP000095281"/>
    </source>
</evidence>
<dbReference type="AlphaFoldDB" id="A0A1I8BAN0"/>
<evidence type="ECO:0000313" key="2">
    <source>
        <dbReference type="WBParaSite" id="MhA1_Contig1782.frz3.gene13"/>
    </source>
</evidence>
<protein>
    <submittedName>
        <fullName evidence="2">Uncharacterized protein</fullName>
    </submittedName>
</protein>
<dbReference type="Proteomes" id="UP000095281">
    <property type="component" value="Unplaced"/>
</dbReference>
<accession>A0A1I8BAN0</accession>
<proteinExistence type="predicted"/>
<reference evidence="2" key="1">
    <citation type="submission" date="2016-11" db="UniProtKB">
        <authorList>
            <consortium name="WormBaseParasite"/>
        </authorList>
    </citation>
    <scope>IDENTIFICATION</scope>
</reference>